<keyword evidence="6" id="KW-1185">Reference proteome</keyword>
<feature type="non-terminal residue" evidence="5">
    <location>
        <position position="444"/>
    </location>
</feature>
<feature type="domain" description="Glycosyl hydrolase family 30 TIM-barrel" evidence="4">
    <location>
        <begin position="7"/>
        <end position="357"/>
    </location>
</feature>
<keyword evidence="3" id="KW-0378">Hydrolase</keyword>
<dbReference type="EMBL" id="JAAPAO010000073">
    <property type="protein sequence ID" value="KAF4673928.1"/>
    <property type="molecule type" value="Genomic_DNA"/>
</dbReference>
<dbReference type="GO" id="GO:0016020">
    <property type="term" value="C:membrane"/>
    <property type="evidence" value="ECO:0007669"/>
    <property type="project" value="GOC"/>
</dbReference>
<accession>A0A7J6MQP0</accession>
<dbReference type="Proteomes" id="UP000591131">
    <property type="component" value="Unassembled WGS sequence"/>
</dbReference>
<evidence type="ECO:0000256" key="2">
    <source>
        <dbReference type="ARBA" id="ARBA00022729"/>
    </source>
</evidence>
<evidence type="ECO:0000313" key="6">
    <source>
        <dbReference type="Proteomes" id="UP000591131"/>
    </source>
</evidence>
<evidence type="ECO:0000256" key="1">
    <source>
        <dbReference type="ARBA" id="ARBA00005382"/>
    </source>
</evidence>
<dbReference type="AlphaFoldDB" id="A0A7J6MQP0"/>
<organism evidence="5 6">
    <name type="scientific">Perkinsus chesapeaki</name>
    <name type="common">Clam parasite</name>
    <name type="synonym">Perkinsus andrewsi</name>
    <dbReference type="NCBI Taxonomy" id="330153"/>
    <lineage>
        <taxon>Eukaryota</taxon>
        <taxon>Sar</taxon>
        <taxon>Alveolata</taxon>
        <taxon>Perkinsozoa</taxon>
        <taxon>Perkinsea</taxon>
        <taxon>Perkinsida</taxon>
        <taxon>Perkinsidae</taxon>
        <taxon>Perkinsus</taxon>
    </lineage>
</organism>
<name>A0A7J6MQP0_PERCH</name>
<dbReference type="PANTHER" id="PTHR11069">
    <property type="entry name" value="GLUCOSYLCERAMIDASE"/>
    <property type="match status" value="1"/>
</dbReference>
<comment type="caution">
    <text evidence="5">The sequence shown here is derived from an EMBL/GenBank/DDBJ whole genome shotgun (WGS) entry which is preliminary data.</text>
</comment>
<evidence type="ECO:0000259" key="4">
    <source>
        <dbReference type="Pfam" id="PF02055"/>
    </source>
</evidence>
<proteinExistence type="inferred from homology"/>
<protein>
    <recommendedName>
        <fullName evidence="4">Glycosyl hydrolase family 30 TIM-barrel domain-containing protein</fullName>
    </recommendedName>
</protein>
<dbReference type="Pfam" id="PF02055">
    <property type="entry name" value="Glyco_hydro_30"/>
    <property type="match status" value="1"/>
</dbReference>
<dbReference type="OrthoDB" id="2160638at2759"/>
<evidence type="ECO:0000256" key="3">
    <source>
        <dbReference type="ARBA" id="ARBA00022801"/>
    </source>
</evidence>
<dbReference type="InterPro" id="IPR017853">
    <property type="entry name" value="GH"/>
</dbReference>
<comment type="similarity">
    <text evidence="1">Belongs to the glycosyl hydrolase 30 family.</text>
</comment>
<dbReference type="GO" id="GO:0004348">
    <property type="term" value="F:glucosylceramidase activity"/>
    <property type="evidence" value="ECO:0007669"/>
    <property type="project" value="InterPro"/>
</dbReference>
<dbReference type="Gene3D" id="3.20.20.80">
    <property type="entry name" value="Glycosidases"/>
    <property type="match status" value="1"/>
</dbReference>
<dbReference type="PRINTS" id="PR00843">
    <property type="entry name" value="GLHYDRLASE30"/>
</dbReference>
<sequence>LLNSRAVEGFGAAFTAASGVNYKKLSDENKKKLIELYFGESGIGYTMGRIPINSCDFSPYSYNFDNISDDFNLDHFDDSLKGDVDNGMIDMIHDALATTSLKLFGSPWSPPYWMEAGNHSMVGSPNPCLKNDTRYHKAWAHYFVKWIQSYEKKNISIWGVTQQNEPQFFDNVRWEACSYDGGSQTAFIRDFLGPTLRKAFGERIKLMFLDMTKEYLVETADVLLQDPEAAQYIYAAAVHWYSGDEIPKLEEYKAKYGDRYGLLSTEHCTCDWDSLRFDTPWKRAARYVHGAIVDFTNGGSTAWIDWNLLLDSVPGEHGRGGPNHANMNCYAHIHVDANGQLAINPSYYAFGHITRFVRPGARMVKSLEVIDSNQSTIYSIKTLEAMAFVNEAKTELELIVLSSMPGDIDNLRIEVELQSSRFWTLHVGKVPGFSVTTVLLEGNF</sequence>
<evidence type="ECO:0000313" key="5">
    <source>
        <dbReference type="EMBL" id="KAF4673928.1"/>
    </source>
</evidence>
<dbReference type="InterPro" id="IPR033453">
    <property type="entry name" value="Glyco_hydro_30_TIM-barrel"/>
</dbReference>
<dbReference type="GO" id="GO:0006680">
    <property type="term" value="P:glucosylceramide catabolic process"/>
    <property type="evidence" value="ECO:0007669"/>
    <property type="project" value="TreeGrafter"/>
</dbReference>
<dbReference type="InterPro" id="IPR001139">
    <property type="entry name" value="Glyco_hydro_30"/>
</dbReference>
<dbReference type="PANTHER" id="PTHR11069:SF23">
    <property type="entry name" value="LYSOSOMAL ACID GLUCOSYLCERAMIDASE"/>
    <property type="match status" value="1"/>
</dbReference>
<reference evidence="5 6" key="1">
    <citation type="submission" date="2020-04" db="EMBL/GenBank/DDBJ databases">
        <title>Perkinsus chesapeaki whole genome sequence.</title>
        <authorList>
            <person name="Bogema D.R."/>
        </authorList>
    </citation>
    <scope>NUCLEOTIDE SEQUENCE [LARGE SCALE GENOMIC DNA]</scope>
    <source>
        <strain evidence="5">ATCC PRA-425</strain>
    </source>
</reference>
<gene>
    <name evidence="5" type="ORF">FOL47_009959</name>
</gene>
<keyword evidence="2" id="KW-0732">Signal</keyword>
<dbReference type="SUPFAM" id="SSF51445">
    <property type="entry name" value="(Trans)glycosidases"/>
    <property type="match status" value="1"/>
</dbReference>